<dbReference type="Proteomes" id="UP000054477">
    <property type="component" value="Unassembled WGS sequence"/>
</dbReference>
<evidence type="ECO:0000259" key="2">
    <source>
        <dbReference type="Pfam" id="PF20415"/>
    </source>
</evidence>
<reference evidence="4" key="2">
    <citation type="submission" date="2015-01" db="EMBL/GenBank/DDBJ databases">
        <title>Evolutionary Origins and Diversification of the Mycorrhizal Mutualists.</title>
        <authorList>
            <consortium name="DOE Joint Genome Institute"/>
            <consortium name="Mycorrhizal Genomics Consortium"/>
            <person name="Kohler A."/>
            <person name="Kuo A."/>
            <person name="Nagy L.G."/>
            <person name="Floudas D."/>
            <person name="Copeland A."/>
            <person name="Barry K.W."/>
            <person name="Cichocki N."/>
            <person name="Veneault-Fourrey C."/>
            <person name="LaButti K."/>
            <person name="Lindquist E.A."/>
            <person name="Lipzen A."/>
            <person name="Lundell T."/>
            <person name="Morin E."/>
            <person name="Murat C."/>
            <person name="Riley R."/>
            <person name="Ohm R."/>
            <person name="Sun H."/>
            <person name="Tunlid A."/>
            <person name="Henrissat B."/>
            <person name="Grigoriev I.V."/>
            <person name="Hibbett D.S."/>
            <person name="Martin F."/>
        </authorList>
    </citation>
    <scope>NUCLEOTIDE SEQUENCE [LARGE SCALE GENOMIC DNA]</scope>
    <source>
        <strain evidence="4">LaAM-08-1</strain>
    </source>
</reference>
<dbReference type="AlphaFoldDB" id="A0A0C9XQE5"/>
<dbReference type="InterPro" id="IPR046522">
    <property type="entry name" value="DUF6699"/>
</dbReference>
<dbReference type="OrthoDB" id="3241567at2759"/>
<keyword evidence="4" id="KW-1185">Reference proteome</keyword>
<dbReference type="Pfam" id="PF20415">
    <property type="entry name" value="DUF6699"/>
    <property type="match status" value="1"/>
</dbReference>
<evidence type="ECO:0000256" key="1">
    <source>
        <dbReference type="SAM" id="MobiDB-lite"/>
    </source>
</evidence>
<reference evidence="3 4" key="1">
    <citation type="submission" date="2014-04" db="EMBL/GenBank/DDBJ databases">
        <authorList>
            <consortium name="DOE Joint Genome Institute"/>
            <person name="Kuo A."/>
            <person name="Kohler A."/>
            <person name="Nagy L.G."/>
            <person name="Floudas D."/>
            <person name="Copeland A."/>
            <person name="Barry K.W."/>
            <person name="Cichocki N."/>
            <person name="Veneault-Fourrey C."/>
            <person name="LaButti K."/>
            <person name="Lindquist E.A."/>
            <person name="Lipzen A."/>
            <person name="Lundell T."/>
            <person name="Morin E."/>
            <person name="Murat C."/>
            <person name="Sun H."/>
            <person name="Tunlid A."/>
            <person name="Henrissat B."/>
            <person name="Grigoriev I.V."/>
            <person name="Hibbett D.S."/>
            <person name="Martin F."/>
            <person name="Nordberg H.P."/>
            <person name="Cantor M.N."/>
            <person name="Hua S.X."/>
        </authorList>
    </citation>
    <scope>NUCLEOTIDE SEQUENCE [LARGE SCALE GENOMIC DNA]</scope>
    <source>
        <strain evidence="3 4">LaAM-08-1</strain>
    </source>
</reference>
<feature type="compositionally biased region" description="Polar residues" evidence="1">
    <location>
        <begin position="45"/>
        <end position="61"/>
    </location>
</feature>
<accession>A0A0C9XQE5</accession>
<organism evidence="3 4">
    <name type="scientific">Laccaria amethystina LaAM-08-1</name>
    <dbReference type="NCBI Taxonomy" id="1095629"/>
    <lineage>
        <taxon>Eukaryota</taxon>
        <taxon>Fungi</taxon>
        <taxon>Dikarya</taxon>
        <taxon>Basidiomycota</taxon>
        <taxon>Agaricomycotina</taxon>
        <taxon>Agaricomycetes</taxon>
        <taxon>Agaricomycetidae</taxon>
        <taxon>Agaricales</taxon>
        <taxon>Agaricineae</taxon>
        <taxon>Hydnangiaceae</taxon>
        <taxon>Laccaria</taxon>
    </lineage>
</organism>
<dbReference type="HOGENOM" id="CLU_797092_0_0_1"/>
<dbReference type="EMBL" id="KN838637">
    <property type="protein sequence ID" value="KIJ99886.1"/>
    <property type="molecule type" value="Genomic_DNA"/>
</dbReference>
<feature type="compositionally biased region" description="Polar residues" evidence="1">
    <location>
        <begin position="13"/>
        <end position="35"/>
    </location>
</feature>
<feature type="domain" description="DUF6699" evidence="2">
    <location>
        <begin position="121"/>
        <end position="252"/>
    </location>
</feature>
<name>A0A0C9XQE5_9AGAR</name>
<feature type="region of interest" description="Disordered" evidence="1">
    <location>
        <begin position="13"/>
        <end position="63"/>
    </location>
</feature>
<evidence type="ECO:0000313" key="4">
    <source>
        <dbReference type="Proteomes" id="UP000054477"/>
    </source>
</evidence>
<evidence type="ECO:0000313" key="3">
    <source>
        <dbReference type="EMBL" id="KIJ99886.1"/>
    </source>
</evidence>
<proteinExistence type="predicted"/>
<sequence length="286" mass="31550">MYPGTNWMFSWNQTPTTWPNQQSAPWPNQSSAPWPNQTPAPWPNQSPAKWPNQTNGTTGCSNGPPVSITNHNYYPACSHAPAGSAPAPAWNTQPAVAVPAPPATSLLHPTLCSTPFTYPHLSWSIGRTVSTARICTRANADHALSNTELTTQAVHPSISAIRIHVSALREWEAYWGPIIVPQLTSQGIRFQDVLQGIFSYFQTPLTRVEIRRLGTYRDLVDWQAERRARELPNGGVSSEVERNRGLLRIDLVWAVIGGVKFAGMQFAVMQQVGGWSTGEFLLNLTN</sequence>
<gene>
    <name evidence="3" type="ORF">K443DRAFT_679643</name>
</gene>
<protein>
    <recommendedName>
        <fullName evidence="2">DUF6699 domain-containing protein</fullName>
    </recommendedName>
</protein>